<accession>A0A2R4W154</accession>
<dbReference type="Proteomes" id="UP000244792">
    <property type="component" value="Chromosome"/>
</dbReference>
<evidence type="ECO:0000313" key="9">
    <source>
        <dbReference type="Proteomes" id="UP000244792"/>
    </source>
</evidence>
<dbReference type="SUPFAM" id="SSF53335">
    <property type="entry name" value="S-adenosyl-L-methionine-dependent methyltransferases"/>
    <property type="match status" value="1"/>
</dbReference>
<protein>
    <recommendedName>
        <fullName evidence="1">peptide chain release factor N(5)-glutamine methyltransferase</fullName>
        <ecNumber evidence="1">2.1.1.297</ecNumber>
    </recommendedName>
</protein>
<name>A0A2R4W154_THEAF</name>
<dbReference type="InterPro" id="IPR004556">
    <property type="entry name" value="HemK-like"/>
</dbReference>
<proteinExistence type="predicted"/>
<dbReference type="OrthoDB" id="9784805at2"/>
<keyword evidence="2 8" id="KW-0489">Methyltransferase</keyword>
<dbReference type="InterPro" id="IPR007848">
    <property type="entry name" value="Small_mtfrase_dom"/>
</dbReference>
<keyword evidence="4" id="KW-0949">S-adenosyl-L-methionine</keyword>
<dbReference type="PROSITE" id="PS00092">
    <property type="entry name" value="N6_MTASE"/>
    <property type="match status" value="1"/>
</dbReference>
<evidence type="ECO:0000256" key="5">
    <source>
        <dbReference type="ARBA" id="ARBA00048391"/>
    </source>
</evidence>
<evidence type="ECO:0000313" key="8">
    <source>
        <dbReference type="EMBL" id="AWB10553.1"/>
    </source>
</evidence>
<dbReference type="GO" id="GO:0102559">
    <property type="term" value="F:peptide chain release factor N(5)-glutamine methyltransferase activity"/>
    <property type="evidence" value="ECO:0007669"/>
    <property type="project" value="UniProtKB-EC"/>
</dbReference>
<dbReference type="AlphaFoldDB" id="A0A2R4W154"/>
<dbReference type="PANTHER" id="PTHR18895:SF74">
    <property type="entry name" value="MTRF1L RELEASE FACTOR GLUTAMINE METHYLTRANSFERASE"/>
    <property type="match status" value="1"/>
</dbReference>
<comment type="catalytic activity">
    <reaction evidence="5">
        <text>L-glutaminyl-[peptide chain release factor] + S-adenosyl-L-methionine = N(5)-methyl-L-glutaminyl-[peptide chain release factor] + S-adenosyl-L-homocysteine + H(+)</text>
        <dbReference type="Rhea" id="RHEA:42896"/>
        <dbReference type="Rhea" id="RHEA-COMP:10271"/>
        <dbReference type="Rhea" id="RHEA-COMP:10272"/>
        <dbReference type="ChEBI" id="CHEBI:15378"/>
        <dbReference type="ChEBI" id="CHEBI:30011"/>
        <dbReference type="ChEBI" id="CHEBI:57856"/>
        <dbReference type="ChEBI" id="CHEBI:59789"/>
        <dbReference type="ChEBI" id="CHEBI:61891"/>
        <dbReference type="EC" id="2.1.1.297"/>
    </reaction>
</comment>
<evidence type="ECO:0000259" key="6">
    <source>
        <dbReference type="Pfam" id="PF05175"/>
    </source>
</evidence>
<dbReference type="PANTHER" id="PTHR18895">
    <property type="entry name" value="HEMK METHYLTRANSFERASE"/>
    <property type="match status" value="1"/>
</dbReference>
<keyword evidence="3 8" id="KW-0808">Transferase</keyword>
<organism evidence="8 9">
    <name type="scientific">Thermodesulfobium acidiphilum</name>
    <dbReference type="NCBI Taxonomy" id="1794699"/>
    <lineage>
        <taxon>Bacteria</taxon>
        <taxon>Pseudomonadati</taxon>
        <taxon>Thermodesulfobiota</taxon>
        <taxon>Thermodesulfobiia</taxon>
        <taxon>Thermodesulfobiales</taxon>
        <taxon>Thermodesulfobiaceae</taxon>
        <taxon>Thermodesulfobium</taxon>
    </lineage>
</organism>
<sequence>MIKEFKKKRTVNLKQFAKDISDQLKNKTDNPSLESKIILSHFLEIDIKDLYLFDNIEIDIDKINSVYEAIELRLKDKPLEYIIGYKPFRFLKLKVNEDVLIPRNETEEIIDIIKRFFPRAKTFLDIGTGSGAIALSIAREIENSFCVATDISERALKIAKENAKENNLENKVVFELADLFPLEKEKFDVIVSNPPYIDINNTRLSVISEEIYFEPKIALFAENKGLYFYEKILFKAKDYLFLDGGLIFEVGFNQAKEVVEIGESNNFSCFSLKDLNGIDRFVVCRRKMIK</sequence>
<dbReference type="CDD" id="cd02440">
    <property type="entry name" value="AdoMet_MTases"/>
    <property type="match status" value="1"/>
</dbReference>
<dbReference type="NCBIfam" id="TIGR00536">
    <property type="entry name" value="hemK_fam"/>
    <property type="match status" value="1"/>
</dbReference>
<evidence type="ECO:0000259" key="7">
    <source>
        <dbReference type="Pfam" id="PF17827"/>
    </source>
</evidence>
<evidence type="ECO:0000256" key="3">
    <source>
        <dbReference type="ARBA" id="ARBA00022679"/>
    </source>
</evidence>
<dbReference type="EC" id="2.1.1.297" evidence="1"/>
<dbReference type="InterPro" id="IPR019874">
    <property type="entry name" value="RF_methyltr_PrmC"/>
</dbReference>
<feature type="domain" description="Methyltransferase small" evidence="6">
    <location>
        <begin position="119"/>
        <end position="208"/>
    </location>
</feature>
<dbReference type="InterPro" id="IPR029063">
    <property type="entry name" value="SAM-dependent_MTases_sf"/>
</dbReference>
<dbReference type="KEGG" id="taci:TDSAC_1211"/>
<dbReference type="Gene3D" id="3.40.50.150">
    <property type="entry name" value="Vaccinia Virus protein VP39"/>
    <property type="match status" value="1"/>
</dbReference>
<dbReference type="InterPro" id="IPR002052">
    <property type="entry name" value="DNA_methylase_N6_adenine_CS"/>
</dbReference>
<dbReference type="GO" id="GO:0003676">
    <property type="term" value="F:nucleic acid binding"/>
    <property type="evidence" value="ECO:0007669"/>
    <property type="project" value="InterPro"/>
</dbReference>
<dbReference type="RefSeq" id="WP_108309345.1">
    <property type="nucleotide sequence ID" value="NZ_CP020921.1"/>
</dbReference>
<reference evidence="8 9" key="1">
    <citation type="submission" date="2017-04" db="EMBL/GenBank/DDBJ databases">
        <title>Genomic insights into metabolism of Thermodesulfobium acidiphilum.</title>
        <authorList>
            <person name="Toshchakov S.V."/>
            <person name="Frolov E.N."/>
            <person name="Kublanov I.V."/>
            <person name="Samarov N.I."/>
            <person name="Novikov A."/>
            <person name="Lebedinsky A.V."/>
            <person name="Bonch-Osmolovskaya E.A."/>
            <person name="Chernyh N.A."/>
        </authorList>
    </citation>
    <scope>NUCLEOTIDE SEQUENCE [LARGE SCALE GENOMIC DNA]</scope>
    <source>
        <strain evidence="8 9">3127-1</strain>
    </source>
</reference>
<gene>
    <name evidence="8" type="ORF">TDSAC_1211</name>
</gene>
<evidence type="ECO:0000256" key="1">
    <source>
        <dbReference type="ARBA" id="ARBA00012771"/>
    </source>
</evidence>
<feature type="domain" description="Release factor glutamine methyltransferase N-terminal" evidence="7">
    <location>
        <begin position="19"/>
        <end position="84"/>
    </location>
</feature>
<dbReference type="InterPro" id="IPR040758">
    <property type="entry name" value="PrmC_N"/>
</dbReference>
<evidence type="ECO:0000256" key="2">
    <source>
        <dbReference type="ARBA" id="ARBA00022603"/>
    </source>
</evidence>
<dbReference type="InterPro" id="IPR050320">
    <property type="entry name" value="N5-glutamine_MTase"/>
</dbReference>
<dbReference type="Pfam" id="PF17827">
    <property type="entry name" value="PrmC_N"/>
    <property type="match status" value="1"/>
</dbReference>
<dbReference type="EMBL" id="CP020921">
    <property type="protein sequence ID" value="AWB10553.1"/>
    <property type="molecule type" value="Genomic_DNA"/>
</dbReference>
<keyword evidence="9" id="KW-1185">Reference proteome</keyword>
<dbReference type="NCBIfam" id="TIGR03534">
    <property type="entry name" value="RF_mod_PrmC"/>
    <property type="match status" value="1"/>
</dbReference>
<dbReference type="GO" id="GO:0032259">
    <property type="term" value="P:methylation"/>
    <property type="evidence" value="ECO:0007669"/>
    <property type="project" value="UniProtKB-KW"/>
</dbReference>
<dbReference type="Gene3D" id="1.10.8.10">
    <property type="entry name" value="DNA helicase RuvA subunit, C-terminal domain"/>
    <property type="match status" value="1"/>
</dbReference>
<dbReference type="Pfam" id="PF05175">
    <property type="entry name" value="MTS"/>
    <property type="match status" value="1"/>
</dbReference>
<evidence type="ECO:0000256" key="4">
    <source>
        <dbReference type="ARBA" id="ARBA00022691"/>
    </source>
</evidence>